<reference evidence="1 2" key="1">
    <citation type="submission" date="2016-10" db="EMBL/GenBank/DDBJ databases">
        <authorList>
            <person name="de Groot N.N."/>
        </authorList>
    </citation>
    <scope>NUCLEOTIDE SEQUENCE [LARGE SCALE GENOMIC DNA]</scope>
    <source>
        <strain evidence="1 2">DSM 26656</strain>
    </source>
</reference>
<proteinExistence type="predicted"/>
<organism evidence="1 2">
    <name type="scientific">Bosea lathyri</name>
    <dbReference type="NCBI Taxonomy" id="1036778"/>
    <lineage>
        <taxon>Bacteria</taxon>
        <taxon>Pseudomonadati</taxon>
        <taxon>Pseudomonadota</taxon>
        <taxon>Alphaproteobacteria</taxon>
        <taxon>Hyphomicrobiales</taxon>
        <taxon>Boseaceae</taxon>
        <taxon>Bosea</taxon>
    </lineage>
</organism>
<evidence type="ECO:0000313" key="1">
    <source>
        <dbReference type="EMBL" id="SEG35684.1"/>
    </source>
</evidence>
<accession>A0A1H5ZI29</accession>
<sequence>MQPCDLIVFGTGQFAGRIVFDLAATTKTPIEVVIAGRNAERLDWLTTAANARAFMFGCPARFTSAALDVTDAAAIAALLQKKRPRLAVQTASSQPSAVISDSGNAWSRLVAEGGLSVTAVSQAVLSIKVGEAIKAAGIDCALINCCFPDVVNAMLAARGIKVLCGTGNVAILSNAFSGAMAERNQRLQVLAHYQQLGAWRQAAGQRSGQAPRVWIDGREIQDVFAEFAHLKLTREPAIEISGASGVTLMQAFVAGLEWRGHAPGPNGLPGGYPVRLVQGELQLDLPEGIGAEEAIAWNAAFESKSGLIVRQDGHATYTGATKSRLAAHGFDYSDGFHVSQIEDVSGELDRLRKRLEMTG</sequence>
<evidence type="ECO:0000313" key="2">
    <source>
        <dbReference type="Proteomes" id="UP000236743"/>
    </source>
</evidence>
<dbReference type="InterPro" id="IPR036291">
    <property type="entry name" value="NAD(P)-bd_dom_sf"/>
</dbReference>
<keyword evidence="2" id="KW-1185">Reference proteome</keyword>
<dbReference type="Proteomes" id="UP000236743">
    <property type="component" value="Unassembled WGS sequence"/>
</dbReference>
<dbReference type="AlphaFoldDB" id="A0A1H5ZI29"/>
<dbReference type="Gene3D" id="3.40.50.720">
    <property type="entry name" value="NAD(P)-binding Rossmann-like Domain"/>
    <property type="match status" value="1"/>
</dbReference>
<dbReference type="EMBL" id="FNUY01000004">
    <property type="protein sequence ID" value="SEG35684.1"/>
    <property type="molecule type" value="Genomic_DNA"/>
</dbReference>
<name>A0A1H5ZI29_9HYPH</name>
<protein>
    <recommendedName>
        <fullName evidence="3">Saccharopine dehydrogenase NADP binding domain-containing protein</fullName>
    </recommendedName>
</protein>
<gene>
    <name evidence="1" type="ORF">SAMN04488115_104437</name>
</gene>
<evidence type="ECO:0008006" key="3">
    <source>
        <dbReference type="Google" id="ProtNLM"/>
    </source>
</evidence>
<dbReference type="SUPFAM" id="SSF51735">
    <property type="entry name" value="NAD(P)-binding Rossmann-fold domains"/>
    <property type="match status" value="1"/>
</dbReference>